<gene>
    <name evidence="3" type="ORF">OUY24_34115</name>
</gene>
<name>A0ABT4T8E5_9ACTN</name>
<protein>
    <submittedName>
        <fullName evidence="3">DUF2637 domain-containing protein</fullName>
    </submittedName>
</protein>
<sequence length="375" mass="39042">MDVTPPSTLRRLGIALAGLAVAALTGAACVLSFDDLRALAVHGGARPDLAYLYPAGFDALLAVTLICVLLLRSARALVRAQAAVVLVLLILAAAAVNVATALGHAFPASPTAVGVAVAPWVMLALGLWLWMLLIKHVQDGRGSARDHDGTGEHDIVPFHRGVEADRTVELPRPAAGPRPSEEPPPLAAAAPAALETTPVVGPTPAPETPPVSEQVTRWPAHRPEEETAPSPAPDSAPEPSAASPVPDSAPERSASLSEPAPEEAPEPEPEPERPVRWGDRVKPRDVLVHPRAATGAEKGADTQPVPVVRDDEPDPEHGREAADAGERGQDGRAADALEDTAPHPVVEENDDDGHRPSPGEAPSGRLRSTPLPPED</sequence>
<dbReference type="EMBL" id="JAPNUD010000150">
    <property type="protein sequence ID" value="MDA0645689.1"/>
    <property type="molecule type" value="Genomic_DNA"/>
</dbReference>
<feature type="region of interest" description="Disordered" evidence="1">
    <location>
        <begin position="141"/>
        <end position="375"/>
    </location>
</feature>
<feature type="transmembrane region" description="Helical" evidence="2">
    <location>
        <begin position="83"/>
        <end position="106"/>
    </location>
</feature>
<keyword evidence="2" id="KW-0812">Transmembrane</keyword>
<feature type="compositionally biased region" description="Acidic residues" evidence="1">
    <location>
        <begin position="260"/>
        <end position="269"/>
    </location>
</feature>
<evidence type="ECO:0000256" key="2">
    <source>
        <dbReference type="SAM" id="Phobius"/>
    </source>
</evidence>
<feature type="compositionally biased region" description="Basic and acidic residues" evidence="1">
    <location>
        <begin position="270"/>
        <end position="288"/>
    </location>
</feature>
<reference evidence="3 4" key="1">
    <citation type="submission" date="2022-11" db="EMBL/GenBank/DDBJ databases">
        <title>Nonomuraea corallina sp. nov., a new species of the genus Nonomuraea isolated from sea side sediment in Thai sea.</title>
        <authorList>
            <person name="Ngamcharungchit C."/>
            <person name="Matsumoto A."/>
            <person name="Suriyachadkun C."/>
            <person name="Panbangred W."/>
            <person name="Inahashi Y."/>
            <person name="Intra B."/>
        </authorList>
    </citation>
    <scope>NUCLEOTIDE SEQUENCE [LARGE SCALE GENOMIC DNA]</scope>
    <source>
        <strain evidence="3 4">DSM 43553</strain>
    </source>
</reference>
<dbReference type="Proteomes" id="UP001212498">
    <property type="component" value="Unassembled WGS sequence"/>
</dbReference>
<evidence type="ECO:0000313" key="3">
    <source>
        <dbReference type="EMBL" id="MDA0645689.1"/>
    </source>
</evidence>
<dbReference type="Pfam" id="PF10935">
    <property type="entry name" value="DUF2637"/>
    <property type="match status" value="1"/>
</dbReference>
<dbReference type="InterPro" id="IPR021235">
    <property type="entry name" value="DUF2637"/>
</dbReference>
<proteinExistence type="predicted"/>
<evidence type="ECO:0000256" key="1">
    <source>
        <dbReference type="SAM" id="MobiDB-lite"/>
    </source>
</evidence>
<keyword evidence="2" id="KW-1133">Transmembrane helix</keyword>
<feature type="compositionally biased region" description="Basic and acidic residues" evidence="1">
    <location>
        <begin position="315"/>
        <end position="335"/>
    </location>
</feature>
<dbReference type="RefSeq" id="WP_271279250.1">
    <property type="nucleotide sequence ID" value="NZ_BAABFD010000022.1"/>
</dbReference>
<comment type="caution">
    <text evidence="3">The sequence shown here is derived from an EMBL/GenBank/DDBJ whole genome shotgun (WGS) entry which is preliminary data.</text>
</comment>
<evidence type="ECO:0000313" key="4">
    <source>
        <dbReference type="Proteomes" id="UP001212498"/>
    </source>
</evidence>
<feature type="compositionally biased region" description="Basic and acidic residues" evidence="1">
    <location>
        <begin position="141"/>
        <end position="169"/>
    </location>
</feature>
<keyword evidence="4" id="KW-1185">Reference proteome</keyword>
<feature type="transmembrane region" description="Helical" evidence="2">
    <location>
        <begin position="51"/>
        <end position="71"/>
    </location>
</feature>
<feature type="transmembrane region" description="Helical" evidence="2">
    <location>
        <begin position="112"/>
        <end position="133"/>
    </location>
</feature>
<feature type="compositionally biased region" description="Low complexity" evidence="1">
    <location>
        <begin position="237"/>
        <end position="259"/>
    </location>
</feature>
<accession>A0ABT4T8E5</accession>
<keyword evidence="2" id="KW-0472">Membrane</keyword>
<organism evidence="3 4">
    <name type="scientific">Nonomuraea ferruginea</name>
    <dbReference type="NCBI Taxonomy" id="46174"/>
    <lineage>
        <taxon>Bacteria</taxon>
        <taxon>Bacillati</taxon>
        <taxon>Actinomycetota</taxon>
        <taxon>Actinomycetes</taxon>
        <taxon>Streptosporangiales</taxon>
        <taxon>Streptosporangiaceae</taxon>
        <taxon>Nonomuraea</taxon>
    </lineage>
</organism>